<reference evidence="5" key="1">
    <citation type="journal article" date="2012" name="Science">
        <title>The Paleozoic origin of enzymatic lignin decomposition reconstructed from 31 fungal genomes.</title>
        <authorList>
            <person name="Floudas D."/>
            <person name="Binder M."/>
            <person name="Riley R."/>
            <person name="Barry K."/>
            <person name="Blanchette R.A."/>
            <person name="Henrissat B."/>
            <person name="Martinez A.T."/>
            <person name="Otillar R."/>
            <person name="Spatafora J.W."/>
            <person name="Yadav J.S."/>
            <person name="Aerts A."/>
            <person name="Benoit I."/>
            <person name="Boyd A."/>
            <person name="Carlson A."/>
            <person name="Copeland A."/>
            <person name="Coutinho P.M."/>
            <person name="de Vries R.P."/>
            <person name="Ferreira P."/>
            <person name="Findley K."/>
            <person name="Foster B."/>
            <person name="Gaskell J."/>
            <person name="Glotzer D."/>
            <person name="Gorecki P."/>
            <person name="Heitman J."/>
            <person name="Hesse C."/>
            <person name="Hori C."/>
            <person name="Igarashi K."/>
            <person name="Jurgens J.A."/>
            <person name="Kallen N."/>
            <person name="Kersten P."/>
            <person name="Kohler A."/>
            <person name="Kuees U."/>
            <person name="Kumar T.K.A."/>
            <person name="Kuo A."/>
            <person name="LaButti K."/>
            <person name="Larrondo L.F."/>
            <person name="Lindquist E."/>
            <person name="Ling A."/>
            <person name="Lombard V."/>
            <person name="Lucas S."/>
            <person name="Lundell T."/>
            <person name="Martin R."/>
            <person name="McLaughlin D.J."/>
            <person name="Morgenstern I."/>
            <person name="Morin E."/>
            <person name="Murat C."/>
            <person name="Nagy L.G."/>
            <person name="Nolan M."/>
            <person name="Ohm R.A."/>
            <person name="Patyshakuliyeva A."/>
            <person name="Rokas A."/>
            <person name="Ruiz-Duenas F.J."/>
            <person name="Sabat G."/>
            <person name="Salamov A."/>
            <person name="Samejima M."/>
            <person name="Schmutz J."/>
            <person name="Slot J.C."/>
            <person name="St John F."/>
            <person name="Stenlid J."/>
            <person name="Sun H."/>
            <person name="Sun S."/>
            <person name="Syed K."/>
            <person name="Tsang A."/>
            <person name="Wiebenga A."/>
            <person name="Young D."/>
            <person name="Pisabarro A."/>
            <person name="Eastwood D.C."/>
            <person name="Martin F."/>
            <person name="Cullen D."/>
            <person name="Grigoriev I.V."/>
            <person name="Hibbett D.S."/>
        </authorList>
    </citation>
    <scope>NUCLEOTIDE SEQUENCE [LARGE SCALE GENOMIC DNA]</scope>
    <source>
        <strain evidence="5">FP-91666</strain>
    </source>
</reference>
<protein>
    <recommendedName>
        <fullName evidence="3">J domain-containing protein</fullName>
    </recommendedName>
</protein>
<sequence length="324" mass="36866">MHFRPSLSLWQQVPYQIQLLVQARLASTSSNIPPPQSPLSNTISGVNDAENVNNGGSGHGRRKLQQQYPFPMHRHPTPHQIFHLDVGASQADIKSRYYDLVRSHHPDSPHCRLLPTDLAHSRFQAITKAYDILRNPHLHSFRQPLYPSDSFYSHHPRANRQHQHQHHYSYYAYDSDIWAAELNRRRAEWRKRQEVWGRYHTNARANTFGGMGGMGEDMAFEGNGKNAKGLDGMKDPVVVIVGLSIIFIVISPALFNAAPMTDQRHMSAVNALAQAREDRTVFGMERRQQIRKRVLEMKEARAKEEADAEIQGGAEKVSDGCTKP</sequence>
<accession>R7RYC0</accession>
<dbReference type="CDD" id="cd06257">
    <property type="entry name" value="DnaJ"/>
    <property type="match status" value="1"/>
</dbReference>
<feature type="domain" description="J" evidence="3">
    <location>
        <begin position="77"/>
        <end position="150"/>
    </location>
</feature>
<evidence type="ECO:0000313" key="4">
    <source>
        <dbReference type="EMBL" id="EIM79342.1"/>
    </source>
</evidence>
<keyword evidence="2" id="KW-1133">Transmembrane helix</keyword>
<dbReference type="KEGG" id="shs:STEHIDRAFT_143265"/>
<feature type="compositionally biased region" description="Polar residues" evidence="1">
    <location>
        <begin position="38"/>
        <end position="54"/>
    </location>
</feature>
<keyword evidence="5" id="KW-1185">Reference proteome</keyword>
<organism evidence="4 5">
    <name type="scientific">Stereum hirsutum (strain FP-91666)</name>
    <name type="common">White-rot fungus</name>
    <dbReference type="NCBI Taxonomy" id="721885"/>
    <lineage>
        <taxon>Eukaryota</taxon>
        <taxon>Fungi</taxon>
        <taxon>Dikarya</taxon>
        <taxon>Basidiomycota</taxon>
        <taxon>Agaricomycotina</taxon>
        <taxon>Agaricomycetes</taxon>
        <taxon>Russulales</taxon>
        <taxon>Stereaceae</taxon>
        <taxon>Stereum</taxon>
    </lineage>
</organism>
<feature type="region of interest" description="Disordered" evidence="1">
    <location>
        <begin position="28"/>
        <end position="63"/>
    </location>
</feature>
<evidence type="ECO:0000256" key="2">
    <source>
        <dbReference type="SAM" id="Phobius"/>
    </source>
</evidence>
<dbReference type="SMART" id="SM00271">
    <property type="entry name" value="DnaJ"/>
    <property type="match status" value="1"/>
</dbReference>
<dbReference type="Proteomes" id="UP000053927">
    <property type="component" value="Unassembled WGS sequence"/>
</dbReference>
<dbReference type="InterPro" id="IPR001623">
    <property type="entry name" value="DnaJ_domain"/>
</dbReference>
<keyword evidence="2" id="KW-0472">Membrane</keyword>
<dbReference type="GeneID" id="18799183"/>
<dbReference type="OMA" id="WGPANEH"/>
<dbReference type="EMBL" id="JH687406">
    <property type="protein sequence ID" value="EIM79342.1"/>
    <property type="molecule type" value="Genomic_DNA"/>
</dbReference>
<dbReference type="AlphaFoldDB" id="R7RYC0"/>
<dbReference type="eggNOG" id="ENOG502S6WI">
    <property type="taxonomic scope" value="Eukaryota"/>
</dbReference>
<dbReference type="RefSeq" id="XP_007311637.1">
    <property type="nucleotide sequence ID" value="XM_007311575.1"/>
</dbReference>
<dbReference type="InterPro" id="IPR036869">
    <property type="entry name" value="J_dom_sf"/>
</dbReference>
<dbReference type="PROSITE" id="PS50076">
    <property type="entry name" value="DNAJ_2"/>
    <property type="match status" value="1"/>
</dbReference>
<dbReference type="Gene3D" id="1.10.287.110">
    <property type="entry name" value="DnaJ domain"/>
    <property type="match status" value="1"/>
</dbReference>
<feature type="transmembrane region" description="Helical" evidence="2">
    <location>
        <begin position="237"/>
        <end position="258"/>
    </location>
</feature>
<gene>
    <name evidence="4" type="ORF">STEHIDRAFT_143265</name>
</gene>
<proteinExistence type="predicted"/>
<name>R7RYC0_STEHR</name>
<feature type="region of interest" description="Disordered" evidence="1">
    <location>
        <begin position="301"/>
        <end position="324"/>
    </location>
</feature>
<dbReference type="Pfam" id="PF00226">
    <property type="entry name" value="DnaJ"/>
    <property type="match status" value="1"/>
</dbReference>
<evidence type="ECO:0000256" key="1">
    <source>
        <dbReference type="SAM" id="MobiDB-lite"/>
    </source>
</evidence>
<evidence type="ECO:0000313" key="5">
    <source>
        <dbReference type="Proteomes" id="UP000053927"/>
    </source>
</evidence>
<dbReference type="OrthoDB" id="445556at2759"/>
<keyword evidence="2" id="KW-0812">Transmembrane</keyword>
<evidence type="ECO:0000259" key="3">
    <source>
        <dbReference type="PROSITE" id="PS50076"/>
    </source>
</evidence>
<dbReference type="SUPFAM" id="SSF46565">
    <property type="entry name" value="Chaperone J-domain"/>
    <property type="match status" value="1"/>
</dbReference>
<dbReference type="PRINTS" id="PR00625">
    <property type="entry name" value="JDOMAIN"/>
</dbReference>